<dbReference type="GO" id="GO:0008955">
    <property type="term" value="F:peptidoglycan glycosyltransferase activity"/>
    <property type="evidence" value="ECO:0007669"/>
    <property type="project" value="UniProtKB-EC"/>
</dbReference>
<dbReference type="SUPFAM" id="SSF56601">
    <property type="entry name" value="beta-lactamase/transpeptidase-like"/>
    <property type="match status" value="1"/>
</dbReference>
<dbReference type="GO" id="GO:0030288">
    <property type="term" value="C:outer membrane-bounded periplasmic space"/>
    <property type="evidence" value="ECO:0007669"/>
    <property type="project" value="TreeGrafter"/>
</dbReference>
<dbReference type="Proteomes" id="UP000195652">
    <property type="component" value="Chromosome"/>
</dbReference>
<evidence type="ECO:0000256" key="6">
    <source>
        <dbReference type="ARBA" id="ARBA00022679"/>
    </source>
</evidence>
<keyword evidence="8" id="KW-0133">Cell shape</keyword>
<dbReference type="InterPro" id="IPR012338">
    <property type="entry name" value="Beta-lactam/transpept-like"/>
</dbReference>
<dbReference type="Pfam" id="PF00912">
    <property type="entry name" value="Transgly"/>
    <property type="match status" value="1"/>
</dbReference>
<keyword evidence="5" id="KW-0328">Glycosyltransferase</keyword>
<accession>A0A7U5HKC4</accession>
<comment type="similarity">
    <text evidence="2">In the N-terminal section; belongs to the glycosyltransferase 51 family.</text>
</comment>
<evidence type="ECO:0000256" key="8">
    <source>
        <dbReference type="ARBA" id="ARBA00022960"/>
    </source>
</evidence>
<dbReference type="AlphaFoldDB" id="A0A7U5HKC4"/>
<sequence>MSKWNSLTRIVAVAVAAGAASALALSPIAAITGVAAARTSATMQSNLQDLTDGSAPGVSTILDNQGSPIAWLYSQRRYSVPSEAIPQTVKDAIVSIEDRRFYEHKGVDLQGNLRAIAANLFAGGVEQGASTLDQQYVKNYLLLVTSNNADEQAAATETSIPRKLREMRMASTIDKMLSKDEILTRYLNLVPFGNNSFGIEAAARTHFGKSASELSLAQSAMFAGMVQSSSYLNPFTNADAVLERRNIVLDSMVMNGYINQEEADAAKAEPLGVLDAPQGLANGCIAAGDSGFFCDHVLNYLNKKGLSTEQITKGSYTIKTTLDPQTQVAAHNAVTSQVSSQSPGVADVMNIIEPGTNSRKILAMTSSRDYGIDLNAGQTVLPQTSSLVGAGAGSVFKIFTAAAALKQGYGLDTVLQVPRRYEAKGLGDGGAAGCAPGTYCVENSGSYAPQMSLRDALAHSPNTPFVQLIESVGVRDVVDISVALGLRSYSEKGSFDSNNSIADYFKEHNLGSYTLGPTAVNALELSNVAASLASDGMWCEPSPIESVTDHHGNEVYLERPACEQAISKEIANALANGLSQDTIKGTGAAAAKAAGFRAPAAAKTGTTESHQSAAFLGFNSNFASAAYIYNDGTTVAPLCTSPVSQCGKGTLFGGDEPARTWFSAATATGRAATGTLPAYDTKYNRGSSEDLGSSYIGRNGDDVKRELTGKGYKVVTEYTAGNGLPKDHVVRTEVPVPLKSDSTIKLVLSDGTAPRRTTSPLIPRDEGPADNNRNPGGNDLANLLEQLLGR</sequence>
<protein>
    <submittedName>
        <fullName evidence="14">Transglycosylase domain-containing protein</fullName>
    </submittedName>
</protein>
<dbReference type="InterPro" id="IPR050396">
    <property type="entry name" value="Glycosyltr_51/Transpeptidase"/>
</dbReference>
<evidence type="ECO:0000256" key="3">
    <source>
        <dbReference type="ARBA" id="ARBA00022645"/>
    </source>
</evidence>
<keyword evidence="6" id="KW-0808">Transferase</keyword>
<evidence type="ECO:0000256" key="2">
    <source>
        <dbReference type="ARBA" id="ARBA00007739"/>
    </source>
</evidence>
<dbReference type="GO" id="GO:0009252">
    <property type="term" value="P:peptidoglycan biosynthetic process"/>
    <property type="evidence" value="ECO:0007669"/>
    <property type="project" value="UniProtKB-KW"/>
</dbReference>
<dbReference type="GO" id="GO:0071555">
    <property type="term" value="P:cell wall organization"/>
    <property type="evidence" value="ECO:0007669"/>
    <property type="project" value="UniProtKB-KW"/>
</dbReference>
<dbReference type="SUPFAM" id="SSF53955">
    <property type="entry name" value="Lysozyme-like"/>
    <property type="match status" value="1"/>
</dbReference>
<keyword evidence="15" id="KW-1185">Reference proteome</keyword>
<organism evidence="14 15">
    <name type="scientific">Corynebacterium silvaticum</name>
    <dbReference type="NCBI Taxonomy" id="2320431"/>
    <lineage>
        <taxon>Bacteria</taxon>
        <taxon>Bacillati</taxon>
        <taxon>Actinomycetota</taxon>
        <taxon>Actinomycetes</taxon>
        <taxon>Mycobacteriales</taxon>
        <taxon>Corynebacteriaceae</taxon>
        <taxon>Corynebacterium</taxon>
    </lineage>
</organism>
<gene>
    <name evidence="14" type="ORF">CBE74_01415</name>
</gene>
<keyword evidence="7" id="KW-0378">Hydrolase</keyword>
<keyword evidence="9" id="KW-0573">Peptidoglycan synthesis</keyword>
<dbReference type="GO" id="GO:0006508">
    <property type="term" value="P:proteolysis"/>
    <property type="evidence" value="ECO:0007669"/>
    <property type="project" value="UniProtKB-KW"/>
</dbReference>
<keyword evidence="10" id="KW-0511">Multifunctional enzyme</keyword>
<reference evidence="14 15" key="4">
    <citation type="journal article" date="2020" name="PLoS ONE">
        <title>Taxonomic classification of strain PO100/5 shows a broader geographic distribution and genetic markers of the recently described Corynebacterium silvaticum.</title>
        <authorList>
            <person name="Viana M.V.C."/>
            <person name="Profeta R."/>
            <person name="da Silva A.L."/>
            <person name="Hurtado R."/>
            <person name="Cerqueira J.C."/>
            <person name="Ribeiro B.F.S."/>
            <person name="Almeida M.O."/>
            <person name="Morais-Rodrigues F."/>
            <person name="Soares S.C."/>
            <person name="Oliveira M."/>
            <person name="Tavares L."/>
            <person name="Figueiredo H."/>
            <person name="Wattam A.R."/>
            <person name="Barh D."/>
            <person name="Ghosh P."/>
            <person name="Silva A."/>
            <person name="Azevedo V."/>
        </authorList>
    </citation>
    <scope>NUCLEOTIDE SEQUENCE [LARGE SCALE GENOMIC DNA]</scope>
    <source>
        <strain evidence="14 15">PO100/5</strain>
    </source>
</reference>
<keyword evidence="4" id="KW-0645">Protease</keyword>
<dbReference type="InterPro" id="IPR001460">
    <property type="entry name" value="PCN-bd_Tpept"/>
</dbReference>
<comment type="catalytic activity">
    <reaction evidence="13">
        <text>[GlcNAc-(1-&gt;4)-Mur2Ac(oyl-L-Ala-gamma-D-Glu-L-Lys-D-Ala-D-Ala)](n)-di-trans,octa-cis-undecaprenyl diphosphate + beta-D-GlcNAc-(1-&gt;4)-Mur2Ac(oyl-L-Ala-gamma-D-Glu-L-Lys-D-Ala-D-Ala)-di-trans,octa-cis-undecaprenyl diphosphate = [GlcNAc-(1-&gt;4)-Mur2Ac(oyl-L-Ala-gamma-D-Glu-L-Lys-D-Ala-D-Ala)](n+1)-di-trans,octa-cis-undecaprenyl diphosphate + di-trans,octa-cis-undecaprenyl diphosphate + H(+)</text>
        <dbReference type="Rhea" id="RHEA:23708"/>
        <dbReference type="Rhea" id="RHEA-COMP:9602"/>
        <dbReference type="Rhea" id="RHEA-COMP:9603"/>
        <dbReference type="ChEBI" id="CHEBI:15378"/>
        <dbReference type="ChEBI" id="CHEBI:58405"/>
        <dbReference type="ChEBI" id="CHEBI:60033"/>
        <dbReference type="ChEBI" id="CHEBI:78435"/>
        <dbReference type="EC" id="2.4.99.28"/>
    </reaction>
</comment>
<dbReference type="PANTHER" id="PTHR32282">
    <property type="entry name" value="BINDING PROTEIN TRANSPEPTIDASE, PUTATIVE-RELATED"/>
    <property type="match status" value="1"/>
</dbReference>
<dbReference type="InterPro" id="IPR001264">
    <property type="entry name" value="Glyco_trans_51"/>
</dbReference>
<reference evidence="14 15" key="1">
    <citation type="journal article" date="2014" name="BMC Vet. Res.">
        <title>First report of Corynebacterium pseudotuberculosis from caseous lymphadenitis lesions in Black Alentejano pig (Sus scrofa domesticus).</title>
        <authorList>
            <person name="Oliveira M."/>
            <person name="Barroco C."/>
            <person name="Mottola C."/>
            <person name="Santos R."/>
            <person name="Lemsaddek A."/>
            <person name="Tavares L."/>
            <person name="Semedo-Lemsaddek T."/>
        </authorList>
    </citation>
    <scope>NUCLEOTIDE SEQUENCE [LARGE SCALE GENOMIC DNA]</scope>
    <source>
        <strain evidence="14 15">PO100/5</strain>
    </source>
</reference>
<keyword evidence="11" id="KW-0961">Cell wall biogenesis/degradation</keyword>
<proteinExistence type="inferred from homology"/>
<dbReference type="InterPro" id="IPR005543">
    <property type="entry name" value="PASTA_dom"/>
</dbReference>
<evidence type="ECO:0000256" key="9">
    <source>
        <dbReference type="ARBA" id="ARBA00022984"/>
    </source>
</evidence>
<evidence type="ECO:0000256" key="4">
    <source>
        <dbReference type="ARBA" id="ARBA00022670"/>
    </source>
</evidence>
<evidence type="ECO:0000313" key="14">
    <source>
        <dbReference type="EMBL" id="ARU45379.2"/>
    </source>
</evidence>
<comment type="similarity">
    <text evidence="1">In the C-terminal section; belongs to the transpeptidase family.</text>
</comment>
<dbReference type="InterPro" id="IPR023346">
    <property type="entry name" value="Lysozyme-like_dom_sf"/>
</dbReference>
<evidence type="ECO:0000256" key="10">
    <source>
        <dbReference type="ARBA" id="ARBA00023268"/>
    </source>
</evidence>
<evidence type="ECO:0000256" key="7">
    <source>
        <dbReference type="ARBA" id="ARBA00022801"/>
    </source>
</evidence>
<evidence type="ECO:0000256" key="11">
    <source>
        <dbReference type="ARBA" id="ARBA00023316"/>
    </source>
</evidence>
<dbReference type="EMBL" id="CP021417">
    <property type="protein sequence ID" value="ARU45379.2"/>
    <property type="molecule type" value="Genomic_DNA"/>
</dbReference>
<comment type="catalytic activity">
    <reaction evidence="12">
        <text>Preferential cleavage: (Ac)2-L-Lys-D-Ala-|-D-Ala. Also transpeptidation of peptidyl-alanyl moieties that are N-acyl substituents of D-alanine.</text>
        <dbReference type="EC" id="3.4.16.4"/>
    </reaction>
</comment>
<evidence type="ECO:0000313" key="15">
    <source>
        <dbReference type="Proteomes" id="UP000195652"/>
    </source>
</evidence>
<dbReference type="PANTHER" id="PTHR32282:SF33">
    <property type="entry name" value="PEPTIDOGLYCAN GLYCOSYLTRANSFERASE"/>
    <property type="match status" value="1"/>
</dbReference>
<dbReference type="GO" id="GO:0008658">
    <property type="term" value="F:penicillin binding"/>
    <property type="evidence" value="ECO:0007669"/>
    <property type="project" value="InterPro"/>
</dbReference>
<dbReference type="PROSITE" id="PS51178">
    <property type="entry name" value="PASTA"/>
    <property type="match status" value="1"/>
</dbReference>
<dbReference type="KEGG" id="csil:CBE74_01415"/>
<dbReference type="Pfam" id="PF00905">
    <property type="entry name" value="Transpeptidase"/>
    <property type="match status" value="1"/>
</dbReference>
<evidence type="ECO:0000256" key="13">
    <source>
        <dbReference type="ARBA" id="ARBA00049902"/>
    </source>
</evidence>
<evidence type="ECO:0000256" key="12">
    <source>
        <dbReference type="ARBA" id="ARBA00034000"/>
    </source>
</evidence>
<dbReference type="Gene3D" id="3.40.710.10">
    <property type="entry name" value="DD-peptidase/beta-lactamase superfamily"/>
    <property type="match status" value="1"/>
</dbReference>
<dbReference type="GO" id="GO:0009002">
    <property type="term" value="F:serine-type D-Ala-D-Ala carboxypeptidase activity"/>
    <property type="evidence" value="ECO:0007669"/>
    <property type="project" value="UniProtKB-EC"/>
</dbReference>
<reference evidence="14 15" key="2">
    <citation type="journal article" date="2020" name="Antonie Van Leeuwenhoek">
        <title>Phylogenomic characterisation of a novel corynebacterial species pathogenic to animals.</title>
        <authorList>
            <person name="Moller J."/>
            <person name="Musella L."/>
            <person name="Melnikov V."/>
            <person name="Geissdorfer W."/>
            <person name="Burkovski A."/>
            <person name="Sangal V."/>
        </authorList>
    </citation>
    <scope>NUCLEOTIDE SEQUENCE [LARGE SCALE GENOMIC DNA]</scope>
    <source>
        <strain evidence="14 15">PO100/5</strain>
    </source>
</reference>
<dbReference type="FunFam" id="1.10.3810.10:FF:000001">
    <property type="entry name" value="Penicillin-binding protein 1A"/>
    <property type="match status" value="1"/>
</dbReference>
<dbReference type="GO" id="GO:0008360">
    <property type="term" value="P:regulation of cell shape"/>
    <property type="evidence" value="ECO:0007669"/>
    <property type="project" value="UniProtKB-KW"/>
</dbReference>
<dbReference type="InterPro" id="IPR036950">
    <property type="entry name" value="PBP_transglycosylase"/>
</dbReference>
<keyword evidence="3" id="KW-0121">Carboxypeptidase</keyword>
<name>A0A7U5HKC4_9CORY</name>
<evidence type="ECO:0000256" key="1">
    <source>
        <dbReference type="ARBA" id="ARBA00007090"/>
    </source>
</evidence>
<reference evidence="14 15" key="3">
    <citation type="journal article" date="2020" name="Int. J. Syst. Evol. Microbiol.">
        <title>Corynebacterium silvaticum sp. nov., a unique group of NTTB corynebacteria in wild boar and roe deer.</title>
        <authorList>
            <person name="Dangel A."/>
            <person name="Berger A."/>
            <person name="Rau J."/>
            <person name="Eisenberg T."/>
            <person name="Kampfer P."/>
            <person name="Margos G."/>
            <person name="Contzen M."/>
            <person name="Busse H.J."/>
            <person name="Konrad R."/>
            <person name="Peters M."/>
            <person name="Sting R."/>
            <person name="Sing A."/>
        </authorList>
    </citation>
    <scope>NUCLEOTIDE SEQUENCE [LARGE SCALE GENOMIC DNA]</scope>
    <source>
        <strain evidence="14 15">PO100/5</strain>
    </source>
</reference>
<evidence type="ECO:0000256" key="5">
    <source>
        <dbReference type="ARBA" id="ARBA00022676"/>
    </source>
</evidence>
<dbReference type="Gene3D" id="1.10.3810.10">
    <property type="entry name" value="Biosynthetic peptidoglycan transglycosylase-like"/>
    <property type="match status" value="1"/>
</dbReference>